<dbReference type="GO" id="GO:0004674">
    <property type="term" value="F:protein serine/threonine kinase activity"/>
    <property type="evidence" value="ECO:0007669"/>
    <property type="project" value="TreeGrafter"/>
</dbReference>
<accession>A0A1I7WT91</accession>
<dbReference type="PANTHER" id="PTHR44167:SF18">
    <property type="entry name" value="PROTEIN KINASE DOMAIN-CONTAINING PROTEIN"/>
    <property type="match status" value="1"/>
</dbReference>
<dbReference type="SUPFAM" id="SSF56112">
    <property type="entry name" value="Protein kinase-like (PK-like)"/>
    <property type="match status" value="1"/>
</dbReference>
<dbReference type="SMART" id="SM00220">
    <property type="entry name" value="S_TKc"/>
    <property type="match status" value="1"/>
</dbReference>
<dbReference type="Gene3D" id="1.10.510.10">
    <property type="entry name" value="Transferase(Phosphotransferase) domain 1"/>
    <property type="match status" value="1"/>
</dbReference>
<dbReference type="WBParaSite" id="Hba_08371">
    <property type="protein sequence ID" value="Hba_08371"/>
    <property type="gene ID" value="Hba_08371"/>
</dbReference>
<dbReference type="InterPro" id="IPR000719">
    <property type="entry name" value="Prot_kinase_dom"/>
</dbReference>
<dbReference type="GO" id="GO:0005634">
    <property type="term" value="C:nucleus"/>
    <property type="evidence" value="ECO:0007669"/>
    <property type="project" value="TreeGrafter"/>
</dbReference>
<proteinExistence type="predicted"/>
<reference evidence="4" key="1">
    <citation type="submission" date="2016-11" db="UniProtKB">
        <authorList>
            <consortium name="WormBaseParasite"/>
        </authorList>
    </citation>
    <scope>IDENTIFICATION</scope>
</reference>
<evidence type="ECO:0000259" key="2">
    <source>
        <dbReference type="PROSITE" id="PS50011"/>
    </source>
</evidence>
<feature type="region of interest" description="Disordered" evidence="1">
    <location>
        <begin position="177"/>
        <end position="199"/>
    </location>
</feature>
<feature type="domain" description="Protein kinase" evidence="2">
    <location>
        <begin position="1"/>
        <end position="199"/>
    </location>
</feature>
<evidence type="ECO:0000313" key="3">
    <source>
        <dbReference type="Proteomes" id="UP000095283"/>
    </source>
</evidence>
<dbReference type="GO" id="GO:0005524">
    <property type="term" value="F:ATP binding"/>
    <property type="evidence" value="ECO:0007669"/>
    <property type="project" value="InterPro"/>
</dbReference>
<evidence type="ECO:0000313" key="4">
    <source>
        <dbReference type="WBParaSite" id="Hba_08371"/>
    </source>
</evidence>
<dbReference type="Proteomes" id="UP000095283">
    <property type="component" value="Unplaced"/>
</dbReference>
<evidence type="ECO:0000256" key="1">
    <source>
        <dbReference type="SAM" id="MobiDB-lite"/>
    </source>
</evidence>
<dbReference type="Pfam" id="PF00069">
    <property type="entry name" value="Pkinase"/>
    <property type="match status" value="1"/>
</dbReference>
<dbReference type="CDD" id="cd00180">
    <property type="entry name" value="PKc"/>
    <property type="match status" value="1"/>
</dbReference>
<dbReference type="AlphaFoldDB" id="A0A1I7WT91"/>
<dbReference type="Gene3D" id="3.30.200.20">
    <property type="entry name" value="Phosphorylase Kinase, domain 1"/>
    <property type="match status" value="1"/>
</dbReference>
<protein>
    <submittedName>
        <fullName evidence="4">Protein kinase domain-containing protein</fullName>
    </submittedName>
</protein>
<dbReference type="GO" id="GO:0005737">
    <property type="term" value="C:cytoplasm"/>
    <property type="evidence" value="ECO:0007669"/>
    <property type="project" value="TreeGrafter"/>
</dbReference>
<name>A0A1I7WT91_HETBA</name>
<dbReference type="GO" id="GO:0044773">
    <property type="term" value="P:mitotic DNA damage checkpoint signaling"/>
    <property type="evidence" value="ECO:0007669"/>
    <property type="project" value="TreeGrafter"/>
</dbReference>
<feature type="compositionally biased region" description="Polar residues" evidence="1">
    <location>
        <begin position="188"/>
        <end position="199"/>
    </location>
</feature>
<dbReference type="PROSITE" id="PS50011">
    <property type="entry name" value="PROTEIN_KINASE_DOM"/>
    <property type="match status" value="1"/>
</dbReference>
<keyword evidence="3" id="KW-1185">Reference proteome</keyword>
<organism evidence="3 4">
    <name type="scientific">Heterorhabditis bacteriophora</name>
    <name type="common">Entomopathogenic nematode worm</name>
    <dbReference type="NCBI Taxonomy" id="37862"/>
    <lineage>
        <taxon>Eukaryota</taxon>
        <taxon>Metazoa</taxon>
        <taxon>Ecdysozoa</taxon>
        <taxon>Nematoda</taxon>
        <taxon>Chromadorea</taxon>
        <taxon>Rhabditida</taxon>
        <taxon>Rhabditina</taxon>
        <taxon>Rhabditomorpha</taxon>
        <taxon>Strongyloidea</taxon>
        <taxon>Heterorhabditidae</taxon>
        <taxon>Heterorhabditis</taxon>
    </lineage>
</organism>
<sequence length="199" mass="22433">MGGVCGNGRFSTVFFVESIKTGKILVAKIFSEERSTDDIEREVTILSEMNHSNLPRYKGTFISEKGLIVVMKQACGLPVIDFINRLSKSPDTIKDKFTVPSEDLLRRLSREIIFAVEYLHAKNIMHLDIRVILKYLPFAYQFLESDPANLLVDDHLTLIDFGCAQFCNEAQSNWGDGDESYSAPERSSGLSPTTKSDIW</sequence>
<dbReference type="InterPro" id="IPR011009">
    <property type="entry name" value="Kinase-like_dom_sf"/>
</dbReference>
<dbReference type="PANTHER" id="PTHR44167">
    <property type="entry name" value="OVARIAN-SPECIFIC SERINE/THREONINE-PROTEIN KINASE LOK-RELATED"/>
    <property type="match status" value="1"/>
</dbReference>